<dbReference type="PANTHER" id="PTHR22726:SF24">
    <property type="entry name" value="M48 FAMILY METALLOPEPTIDASE"/>
    <property type="match status" value="1"/>
</dbReference>
<evidence type="ECO:0000313" key="9">
    <source>
        <dbReference type="EMBL" id="KAA0693817.1"/>
    </source>
</evidence>
<dbReference type="GO" id="GO:0046872">
    <property type="term" value="F:metal ion binding"/>
    <property type="evidence" value="ECO:0007669"/>
    <property type="project" value="UniProtKB-KW"/>
</dbReference>
<evidence type="ECO:0000256" key="1">
    <source>
        <dbReference type="ARBA" id="ARBA00001947"/>
    </source>
</evidence>
<dbReference type="PROSITE" id="PS51257">
    <property type="entry name" value="PROKAR_LIPOPROTEIN"/>
    <property type="match status" value="1"/>
</dbReference>
<evidence type="ECO:0000256" key="6">
    <source>
        <dbReference type="ARBA" id="ARBA00023049"/>
    </source>
</evidence>
<keyword evidence="2" id="KW-0645">Protease</keyword>
<comment type="caution">
    <text evidence="9">The sequence shown here is derived from an EMBL/GenBank/DDBJ whole genome shotgun (WGS) entry which is preliminary data.</text>
</comment>
<feature type="signal peptide" evidence="7">
    <location>
        <begin position="1"/>
        <end position="20"/>
    </location>
</feature>
<evidence type="ECO:0000256" key="5">
    <source>
        <dbReference type="ARBA" id="ARBA00022833"/>
    </source>
</evidence>
<dbReference type="Gene3D" id="3.30.2010.10">
    <property type="entry name" value="Metalloproteases ('zincins'), catalytic domain"/>
    <property type="match status" value="1"/>
</dbReference>
<evidence type="ECO:0000256" key="7">
    <source>
        <dbReference type="SAM" id="SignalP"/>
    </source>
</evidence>
<organism evidence="9 10">
    <name type="scientific">Halopseudomonas laoshanensis</name>
    <dbReference type="NCBI Taxonomy" id="2268758"/>
    <lineage>
        <taxon>Bacteria</taxon>
        <taxon>Pseudomonadati</taxon>
        <taxon>Pseudomonadota</taxon>
        <taxon>Gammaproteobacteria</taxon>
        <taxon>Pseudomonadales</taxon>
        <taxon>Pseudomonadaceae</taxon>
        <taxon>Halopseudomonas</taxon>
    </lineage>
</organism>
<dbReference type="CDD" id="cd07333">
    <property type="entry name" value="M48C_bepA_like"/>
    <property type="match status" value="1"/>
</dbReference>
<keyword evidence="5" id="KW-0862">Zinc</keyword>
<name>A0A7V7GSF4_9GAMM</name>
<evidence type="ECO:0000313" key="10">
    <source>
        <dbReference type="Proteomes" id="UP000463138"/>
    </source>
</evidence>
<reference evidence="9 10" key="1">
    <citation type="submission" date="2018-07" db="EMBL/GenBank/DDBJ databases">
        <title>Pseudomonas laoshanensis sp. nov., isolated from soil.</title>
        <authorList>
            <person name="Sun J."/>
            <person name="Yu L."/>
            <person name="Wang M."/>
            <person name="Zhang C."/>
        </authorList>
    </citation>
    <scope>NUCLEOTIDE SEQUENCE [LARGE SCALE GENOMIC DNA]</scope>
    <source>
        <strain evidence="9 10">Y22</strain>
    </source>
</reference>
<evidence type="ECO:0000256" key="4">
    <source>
        <dbReference type="ARBA" id="ARBA00022801"/>
    </source>
</evidence>
<dbReference type="GO" id="GO:0051603">
    <property type="term" value="P:proteolysis involved in protein catabolic process"/>
    <property type="evidence" value="ECO:0007669"/>
    <property type="project" value="TreeGrafter"/>
</dbReference>
<feature type="chain" id="PRO_5031154396" evidence="7">
    <location>
        <begin position="21"/>
        <end position="480"/>
    </location>
</feature>
<dbReference type="OrthoDB" id="9810445at2"/>
<feature type="domain" description="Peptidase M48" evidence="8">
    <location>
        <begin position="59"/>
        <end position="248"/>
    </location>
</feature>
<dbReference type="InterPro" id="IPR051156">
    <property type="entry name" value="Mito/Outer_Membr_Metalloprot"/>
</dbReference>
<keyword evidence="7" id="KW-0732">Signal</keyword>
<sequence length="480" mass="52471">MIFRPLLVFVLAGLVLGGCAANPVTGKQNFVMMSEAQEMALGQQASEQIAQQMSMLKDPKLQAYVQRIGTQLANKSHRSGIPYQFNVVDSPDINAFALPGGHIYINRGLLIYLNSEAQMAAVLGHEIGHVTARHGVRQQSIAMGTGLIGQLITIGTGMPAAGDLSNMLGTAMVRGYGRDMELEADGLGAEYLARTGYRPEAVLDVIGALKNQDTYSSQKAAAQGKQVESYHGLFSTHPTHDQRLQQVVAQAQGLTTGDAQRVGRDDYLQMLDGMIYGDSPEQGIVRGQRFLHTELNMVLDYPKGWVILNRPDVLLAHTPDEQGFIALTMENLSNTNVSAEELLRARVGKQRLTQDLAFSGTGYKGFTATIPGDNARRVAAIVRGKQAFLFIGAFRGRGPLELYDEQFVQTIRSFRPLTAADKKNAQPMRIRLVRARQGDTYAKLAKGSPLGDEAEARLRLLNAQWPEGQPKAGQWLKVVR</sequence>
<evidence type="ECO:0000259" key="8">
    <source>
        <dbReference type="Pfam" id="PF01435"/>
    </source>
</evidence>
<keyword evidence="10" id="KW-1185">Reference proteome</keyword>
<dbReference type="AlphaFoldDB" id="A0A7V7GSF4"/>
<gene>
    <name evidence="9" type="ORF">DT594_10830</name>
</gene>
<dbReference type="GO" id="GO:0004222">
    <property type="term" value="F:metalloendopeptidase activity"/>
    <property type="evidence" value="ECO:0007669"/>
    <property type="project" value="InterPro"/>
</dbReference>
<dbReference type="InterPro" id="IPR001915">
    <property type="entry name" value="Peptidase_M48"/>
</dbReference>
<proteinExistence type="predicted"/>
<dbReference type="GO" id="GO:0016020">
    <property type="term" value="C:membrane"/>
    <property type="evidence" value="ECO:0007669"/>
    <property type="project" value="TreeGrafter"/>
</dbReference>
<protein>
    <submittedName>
        <fullName evidence="9">Peptidase M48 Ste24p</fullName>
    </submittedName>
</protein>
<dbReference type="Pfam" id="PF01435">
    <property type="entry name" value="Peptidase_M48"/>
    <property type="match status" value="1"/>
</dbReference>
<evidence type="ECO:0000256" key="3">
    <source>
        <dbReference type="ARBA" id="ARBA00022723"/>
    </source>
</evidence>
<dbReference type="Proteomes" id="UP000463138">
    <property type="component" value="Unassembled WGS sequence"/>
</dbReference>
<keyword evidence="3" id="KW-0479">Metal-binding</keyword>
<accession>A0A7V7GSF4</accession>
<keyword evidence="6" id="KW-0482">Metalloprotease</keyword>
<evidence type="ECO:0000256" key="2">
    <source>
        <dbReference type="ARBA" id="ARBA00022670"/>
    </source>
</evidence>
<keyword evidence="4" id="KW-0378">Hydrolase</keyword>
<comment type="cofactor">
    <cofactor evidence="1">
        <name>Zn(2+)</name>
        <dbReference type="ChEBI" id="CHEBI:29105"/>
    </cofactor>
</comment>
<dbReference type="PANTHER" id="PTHR22726">
    <property type="entry name" value="METALLOENDOPEPTIDASE OMA1"/>
    <property type="match status" value="1"/>
</dbReference>
<dbReference type="RefSeq" id="WP_149332690.1">
    <property type="nucleotide sequence ID" value="NZ_QOVF01000003.1"/>
</dbReference>
<dbReference type="EMBL" id="QOVF01000003">
    <property type="protein sequence ID" value="KAA0693817.1"/>
    <property type="molecule type" value="Genomic_DNA"/>
</dbReference>